<keyword evidence="4 5" id="KW-0175">Coiled coil</keyword>
<dbReference type="AlphaFoldDB" id="A0AAW2HNR2"/>
<dbReference type="GO" id="GO:0005794">
    <property type="term" value="C:Golgi apparatus"/>
    <property type="evidence" value="ECO:0007669"/>
    <property type="project" value="UniProtKB-SubCell"/>
</dbReference>
<dbReference type="PANTHER" id="PTHR14899:SF0">
    <property type="entry name" value="G KINASE-ANCHORING PROTEIN 1"/>
    <property type="match status" value="1"/>
</dbReference>
<keyword evidence="3" id="KW-0333">Golgi apparatus</keyword>
<dbReference type="EMBL" id="JARGDH010000004">
    <property type="protein sequence ID" value="KAL0271564.1"/>
    <property type="molecule type" value="Genomic_DNA"/>
</dbReference>
<feature type="coiled-coil region" evidence="5">
    <location>
        <begin position="213"/>
        <end position="297"/>
    </location>
</feature>
<evidence type="ECO:0000256" key="6">
    <source>
        <dbReference type="SAM" id="MobiDB-lite"/>
    </source>
</evidence>
<feature type="region of interest" description="Disordered" evidence="6">
    <location>
        <begin position="16"/>
        <end position="79"/>
    </location>
</feature>
<evidence type="ECO:0000256" key="5">
    <source>
        <dbReference type="SAM" id="Coils"/>
    </source>
</evidence>
<comment type="caution">
    <text evidence="7">The sequence shown here is derived from an EMBL/GenBank/DDBJ whole genome shotgun (WGS) entry which is preliminary data.</text>
</comment>
<dbReference type="PRINTS" id="PR02083">
    <property type="entry name" value="GKINASEAP1"/>
</dbReference>
<evidence type="ECO:0000256" key="2">
    <source>
        <dbReference type="ARBA" id="ARBA00006662"/>
    </source>
</evidence>
<organism evidence="7">
    <name type="scientific">Menopon gallinae</name>
    <name type="common">poultry shaft louse</name>
    <dbReference type="NCBI Taxonomy" id="328185"/>
    <lineage>
        <taxon>Eukaryota</taxon>
        <taxon>Metazoa</taxon>
        <taxon>Ecdysozoa</taxon>
        <taxon>Arthropoda</taxon>
        <taxon>Hexapoda</taxon>
        <taxon>Insecta</taxon>
        <taxon>Pterygota</taxon>
        <taxon>Neoptera</taxon>
        <taxon>Paraneoptera</taxon>
        <taxon>Psocodea</taxon>
        <taxon>Troctomorpha</taxon>
        <taxon>Phthiraptera</taxon>
        <taxon>Amblycera</taxon>
        <taxon>Menoponidae</taxon>
        <taxon>Menopon</taxon>
    </lineage>
</organism>
<reference evidence="7" key="1">
    <citation type="journal article" date="2024" name="Gigascience">
        <title>Chromosome-level genome of the poultry shaft louse Menopon gallinae provides insight into the host-switching and adaptive evolution of parasitic lice.</title>
        <authorList>
            <person name="Xu Y."/>
            <person name="Ma L."/>
            <person name="Liu S."/>
            <person name="Liang Y."/>
            <person name="Liu Q."/>
            <person name="He Z."/>
            <person name="Tian L."/>
            <person name="Duan Y."/>
            <person name="Cai W."/>
            <person name="Li H."/>
            <person name="Song F."/>
        </authorList>
    </citation>
    <scope>NUCLEOTIDE SEQUENCE</scope>
    <source>
        <strain evidence="7">Cailab_2023a</strain>
    </source>
</reference>
<accession>A0AAW2HNR2</accession>
<evidence type="ECO:0000256" key="1">
    <source>
        <dbReference type="ARBA" id="ARBA00004555"/>
    </source>
</evidence>
<feature type="region of interest" description="Disordered" evidence="6">
    <location>
        <begin position="125"/>
        <end position="202"/>
    </location>
</feature>
<name>A0AAW2HNR2_9NEOP</name>
<evidence type="ECO:0000256" key="3">
    <source>
        <dbReference type="ARBA" id="ARBA00023034"/>
    </source>
</evidence>
<feature type="compositionally biased region" description="Polar residues" evidence="6">
    <location>
        <begin position="56"/>
        <end position="75"/>
    </location>
</feature>
<proteinExistence type="inferred from homology"/>
<dbReference type="GO" id="GO:0007165">
    <property type="term" value="P:signal transduction"/>
    <property type="evidence" value="ECO:0007669"/>
    <property type="project" value="InterPro"/>
</dbReference>
<comment type="subcellular location">
    <subcellularLocation>
        <location evidence="1">Golgi apparatus</location>
    </subcellularLocation>
</comment>
<sequence>MATTVASRYAVLSLDEDDDYSSRKKKSPNKKPVEVKPNNTTSIKSDTNFKKKKKSNLQVQNAKPRNKSTNNSAGSNKKKYVSIEQWEEWKQKDAQFVEGNYEDELSQAILLSKLEYEEKKDLYESAKKNEEQKKNQKKNKKNQKPGNESNNIGNKVSNENTSIKSVEKQSQKTKNDGESRGKLKSNKFEEAPKEEIDGKKKARESFSQEALILAKYEDTLEKRDKEIIQLKEEVEKLKGQLYNVKNRNKKLCEIIANGEMKDKAEVLMEVERLQTVKDELSSEVVNLHAQLEQERSKVRALSGNEHKTKDKMLRDKKCVRFHPTVSVIG</sequence>
<feature type="compositionally biased region" description="Polar residues" evidence="6">
    <location>
        <begin position="145"/>
        <end position="164"/>
    </location>
</feature>
<gene>
    <name evidence="7" type="ORF">PYX00_008620</name>
</gene>
<evidence type="ECO:0000256" key="4">
    <source>
        <dbReference type="ARBA" id="ARBA00023054"/>
    </source>
</evidence>
<comment type="similarity">
    <text evidence="2">Belongs to the GKAP1 family.</text>
</comment>
<protein>
    <recommendedName>
        <fullName evidence="8">G kinase-anchoring protein 1</fullName>
    </recommendedName>
</protein>
<feature type="compositionally biased region" description="Basic and acidic residues" evidence="6">
    <location>
        <begin position="165"/>
        <end position="202"/>
    </location>
</feature>
<evidence type="ECO:0000313" key="7">
    <source>
        <dbReference type="EMBL" id="KAL0271564.1"/>
    </source>
</evidence>
<feature type="compositionally biased region" description="Basic and acidic residues" evidence="6">
    <location>
        <begin position="125"/>
        <end position="134"/>
    </location>
</feature>
<dbReference type="InterPro" id="IPR026109">
    <property type="entry name" value="GKAP1"/>
</dbReference>
<evidence type="ECO:0008006" key="8">
    <source>
        <dbReference type="Google" id="ProtNLM"/>
    </source>
</evidence>
<dbReference type="PANTHER" id="PTHR14899">
    <property type="entry name" value="G KINASE ANCHORING PROTEIN 1"/>
    <property type="match status" value="1"/>
</dbReference>